<dbReference type="SUPFAM" id="SSF53092">
    <property type="entry name" value="Creatinase/prolidase N-terminal domain"/>
    <property type="match status" value="1"/>
</dbReference>
<organism evidence="3 4">
    <name type="scientific">Candidatus Kapaibacterium thiocyanatum</name>
    <dbReference type="NCBI Taxonomy" id="1895771"/>
    <lineage>
        <taxon>Bacteria</taxon>
        <taxon>Pseudomonadati</taxon>
        <taxon>Candidatus Kapaibacteriota</taxon>
        <taxon>Candidatus Kapaibacteriia</taxon>
        <taxon>Candidatus Kapaibacteriales</taxon>
        <taxon>Candidatus Kapaibacteriaceae</taxon>
        <taxon>Candidatus Kapaibacterium</taxon>
    </lineage>
</organism>
<dbReference type="STRING" id="1895771.BGO89_00510"/>
<accession>A0A1M3L6C7</accession>
<dbReference type="EMBL" id="MKVH01000002">
    <property type="protein sequence ID" value="OJX61116.1"/>
    <property type="molecule type" value="Genomic_DNA"/>
</dbReference>
<feature type="domain" description="Creatinase N-terminal" evidence="2">
    <location>
        <begin position="13"/>
        <end position="127"/>
    </location>
</feature>
<sequence length="365" mass="39538">MASKAHVNYAAERIASLRRSMKAHGLDALVMSHTPSLRYFFGFSGSMAMAIVSNKAIHFFTNDLYDIQVKKEVYPLDGLKVVIDRDFWGAASGLASKWKTVGYDPTRHTVSGFKAMKKAMAPAKMMEAVGLPETITRVKAPFEINELAHAANIVSMAYERMLGSVKAGMTERQVATMLANTTRELGSEKDAFDIIVVSGARSAMPHGRASDSVIKKGDVVTVDFGCCVHGFYSDMTRTFAIGTPSKKVMDVFAVLYDAHLSALDAAVTGVTAAQLDAAARDLITAAGYGDYFRHSLGHGLGYEVHENPRVSYANTKEVLPEGCVVTIEPGIYLPGKFGMRIEDDVVITKDGPDILTSAPRELVIV</sequence>
<dbReference type="AlphaFoldDB" id="A0A1M3L6C7"/>
<dbReference type="Proteomes" id="UP000184233">
    <property type="component" value="Unassembled WGS sequence"/>
</dbReference>
<dbReference type="InterPro" id="IPR050659">
    <property type="entry name" value="Peptidase_M24B"/>
</dbReference>
<dbReference type="CDD" id="cd01092">
    <property type="entry name" value="APP-like"/>
    <property type="match status" value="1"/>
</dbReference>
<dbReference type="Gene3D" id="3.40.350.10">
    <property type="entry name" value="Creatinase/prolidase N-terminal domain"/>
    <property type="match status" value="1"/>
</dbReference>
<evidence type="ECO:0000313" key="3">
    <source>
        <dbReference type="EMBL" id="OJX61116.1"/>
    </source>
</evidence>
<dbReference type="Pfam" id="PF01321">
    <property type="entry name" value="Creatinase_N"/>
    <property type="match status" value="1"/>
</dbReference>
<feature type="domain" description="Peptidase M24" evidence="1">
    <location>
        <begin position="147"/>
        <end position="349"/>
    </location>
</feature>
<dbReference type="InterPro" id="IPR000994">
    <property type="entry name" value="Pept_M24"/>
</dbReference>
<name>A0A1M3L6C7_9BACT</name>
<dbReference type="SUPFAM" id="SSF55920">
    <property type="entry name" value="Creatinase/aminopeptidase"/>
    <property type="match status" value="1"/>
</dbReference>
<dbReference type="PANTHER" id="PTHR46112">
    <property type="entry name" value="AMINOPEPTIDASE"/>
    <property type="match status" value="1"/>
</dbReference>
<dbReference type="InterPro" id="IPR000587">
    <property type="entry name" value="Creatinase_N"/>
</dbReference>
<dbReference type="InterPro" id="IPR029149">
    <property type="entry name" value="Creatin/AminoP/Spt16_N"/>
</dbReference>
<protein>
    <recommendedName>
        <fullName evidence="5">Xaa-Pro dipeptidase</fullName>
    </recommendedName>
</protein>
<evidence type="ECO:0008006" key="5">
    <source>
        <dbReference type="Google" id="ProtNLM"/>
    </source>
</evidence>
<proteinExistence type="predicted"/>
<evidence type="ECO:0000259" key="2">
    <source>
        <dbReference type="Pfam" id="PF01321"/>
    </source>
</evidence>
<comment type="caution">
    <text evidence="3">The sequence shown here is derived from an EMBL/GenBank/DDBJ whole genome shotgun (WGS) entry which is preliminary data.</text>
</comment>
<gene>
    <name evidence="3" type="ORF">BGO89_00510</name>
</gene>
<dbReference type="InterPro" id="IPR036005">
    <property type="entry name" value="Creatinase/aminopeptidase-like"/>
</dbReference>
<evidence type="ECO:0000313" key="4">
    <source>
        <dbReference type="Proteomes" id="UP000184233"/>
    </source>
</evidence>
<dbReference type="Pfam" id="PF00557">
    <property type="entry name" value="Peptidase_M24"/>
    <property type="match status" value="1"/>
</dbReference>
<dbReference type="Gene3D" id="3.90.230.10">
    <property type="entry name" value="Creatinase/methionine aminopeptidase superfamily"/>
    <property type="match status" value="1"/>
</dbReference>
<evidence type="ECO:0000259" key="1">
    <source>
        <dbReference type="Pfam" id="PF00557"/>
    </source>
</evidence>
<dbReference type="PANTHER" id="PTHR46112:SF3">
    <property type="entry name" value="AMINOPEPTIDASE YPDF"/>
    <property type="match status" value="1"/>
</dbReference>
<reference evidence="3 4" key="1">
    <citation type="submission" date="2016-09" db="EMBL/GenBank/DDBJ databases">
        <title>Genome-resolved meta-omics ties microbial dynamics to process performance in biotechnology for thiocyanate degradation.</title>
        <authorList>
            <person name="Kantor R.S."/>
            <person name="Huddy R.J."/>
            <person name="Iyer R."/>
            <person name="Thomas B.C."/>
            <person name="Brown C.T."/>
            <person name="Anantharaman K."/>
            <person name="Tringe S."/>
            <person name="Hettich R.L."/>
            <person name="Harrison S.T."/>
            <person name="Banfield J.F."/>
        </authorList>
    </citation>
    <scope>NUCLEOTIDE SEQUENCE [LARGE SCALE GENOMIC DNA]</scope>
    <source>
        <strain evidence="3">59-99</strain>
    </source>
</reference>